<dbReference type="Pfam" id="PF07980">
    <property type="entry name" value="SusD_RagB"/>
    <property type="match status" value="1"/>
</dbReference>
<name>A0ABS5KC39_9BACT</name>
<keyword evidence="5" id="KW-0998">Cell outer membrane</keyword>
<evidence type="ECO:0000313" key="10">
    <source>
        <dbReference type="Proteomes" id="UP000721861"/>
    </source>
</evidence>
<feature type="domain" description="SusD-like N-terminal" evidence="8">
    <location>
        <begin position="73"/>
        <end position="249"/>
    </location>
</feature>
<proteinExistence type="inferred from homology"/>
<comment type="subcellular location">
    <subcellularLocation>
        <location evidence="1">Cell outer membrane</location>
    </subcellularLocation>
</comment>
<dbReference type="Proteomes" id="UP000721861">
    <property type="component" value="Unassembled WGS sequence"/>
</dbReference>
<dbReference type="PROSITE" id="PS51257">
    <property type="entry name" value="PROKAR_LIPOPROTEIN"/>
    <property type="match status" value="1"/>
</dbReference>
<evidence type="ECO:0000256" key="5">
    <source>
        <dbReference type="ARBA" id="ARBA00023237"/>
    </source>
</evidence>
<dbReference type="RefSeq" id="WP_212228561.1">
    <property type="nucleotide sequence ID" value="NZ_JAGUCN010000012.1"/>
</dbReference>
<gene>
    <name evidence="9" type="ORF">KEM09_11845</name>
</gene>
<accession>A0ABS5KC39</accession>
<reference evidence="9 10" key="1">
    <citation type="journal article" date="2014" name="Int. J. Syst. Evol. Microbiol.">
        <title>Carboxylicivirga gen. nov. in the family Marinilabiliaceae with two novel species, Carboxylicivirga mesophila sp. nov. and Carboxylicivirga taeanensis sp. nov., and reclassification of Cytophaga fermentans as Saccharicrinis fermentans gen. nov., comb. nov.</title>
        <authorList>
            <person name="Yang S.H."/>
            <person name="Seo H.S."/>
            <person name="Woo J.H."/>
            <person name="Oh H.M."/>
            <person name="Jang H."/>
            <person name="Lee J.H."/>
            <person name="Kim S.J."/>
            <person name="Kwon K.K."/>
        </authorList>
    </citation>
    <scope>NUCLEOTIDE SEQUENCE [LARGE SCALE GENOMIC DNA]</scope>
    <source>
        <strain evidence="9 10">JCM 18290</strain>
    </source>
</reference>
<evidence type="ECO:0000259" key="7">
    <source>
        <dbReference type="Pfam" id="PF07980"/>
    </source>
</evidence>
<keyword evidence="3 6" id="KW-0732">Signal</keyword>
<evidence type="ECO:0000259" key="8">
    <source>
        <dbReference type="Pfam" id="PF14322"/>
    </source>
</evidence>
<dbReference type="InterPro" id="IPR011990">
    <property type="entry name" value="TPR-like_helical_dom_sf"/>
</dbReference>
<evidence type="ECO:0000256" key="1">
    <source>
        <dbReference type="ARBA" id="ARBA00004442"/>
    </source>
</evidence>
<dbReference type="InterPro" id="IPR012944">
    <property type="entry name" value="SusD_RagB_dom"/>
</dbReference>
<dbReference type="SUPFAM" id="SSF48452">
    <property type="entry name" value="TPR-like"/>
    <property type="match status" value="1"/>
</dbReference>
<evidence type="ECO:0000256" key="4">
    <source>
        <dbReference type="ARBA" id="ARBA00023136"/>
    </source>
</evidence>
<feature type="chain" id="PRO_5045757254" evidence="6">
    <location>
        <begin position="22"/>
        <end position="509"/>
    </location>
</feature>
<dbReference type="EMBL" id="JAGUCN010000012">
    <property type="protein sequence ID" value="MBS2212101.1"/>
    <property type="molecule type" value="Genomic_DNA"/>
</dbReference>
<feature type="signal peptide" evidence="6">
    <location>
        <begin position="1"/>
        <end position="21"/>
    </location>
</feature>
<dbReference type="Pfam" id="PF14322">
    <property type="entry name" value="SusD-like_3"/>
    <property type="match status" value="1"/>
</dbReference>
<dbReference type="Gene3D" id="1.25.40.390">
    <property type="match status" value="1"/>
</dbReference>
<comment type="caution">
    <text evidence="9">The sequence shown here is derived from an EMBL/GenBank/DDBJ whole genome shotgun (WGS) entry which is preliminary data.</text>
</comment>
<protein>
    <submittedName>
        <fullName evidence="9">RagB/SusD family nutrient uptake outer membrane protein</fullName>
    </submittedName>
</protein>
<comment type="similarity">
    <text evidence="2">Belongs to the SusD family.</text>
</comment>
<feature type="domain" description="RagB/SusD" evidence="7">
    <location>
        <begin position="381"/>
        <end position="503"/>
    </location>
</feature>
<dbReference type="InterPro" id="IPR033985">
    <property type="entry name" value="SusD-like_N"/>
</dbReference>
<evidence type="ECO:0000256" key="6">
    <source>
        <dbReference type="SAM" id="SignalP"/>
    </source>
</evidence>
<keyword evidence="4" id="KW-0472">Membrane</keyword>
<organism evidence="9 10">
    <name type="scientific">Carboxylicivirga mesophila</name>
    <dbReference type="NCBI Taxonomy" id="1166478"/>
    <lineage>
        <taxon>Bacteria</taxon>
        <taxon>Pseudomonadati</taxon>
        <taxon>Bacteroidota</taxon>
        <taxon>Bacteroidia</taxon>
        <taxon>Marinilabiliales</taxon>
        <taxon>Marinilabiliaceae</taxon>
        <taxon>Carboxylicivirga</taxon>
    </lineage>
</organism>
<evidence type="ECO:0000256" key="2">
    <source>
        <dbReference type="ARBA" id="ARBA00006275"/>
    </source>
</evidence>
<sequence>MSLKNFKIGAFILMMSLASCSNELDTDYTTGQGGDNLKDLIREYPNKLKSLVDGLYLFMVSYQGDHDTFNYTMTLHATDMMAQDISQPTSHYFSWDYLHRYRSAPNVRTAYIWNTFYTAIANGNRLLDIADELSEYIIGYDEDFYNSCLAETYAVRGMAYLYLIQLYQEVITKETVNLQAPGVPLYFSTLDGVAEEEAEMLKGRNTVQRVFEQIEHDLTLALQLAANYDRQGEKRSIDSNVIHGLLARYYMLSQQWQKAADHARSAYAGYELMNVEQLKSGFMDADNPEWIWGYRHTIETQTMLVSWFSHISNNSPGYAGILSPRLIDYELYQSIPDEDVRKQLFNGPEGISQEDYQRFKVDIQTAPNIQNPYASLKFGRKDDWTQDYPYMRAAEMILIEAEAYAQMGDNSGATQAIRPLMENRQPGWDMDEVDVEYVYHQRRIELWGEGFSYFDLKRLYKGINRAYDNSNHSIPGQFEVAAGADNWVFQIPRREIQDNPHIDESEQND</sequence>
<evidence type="ECO:0000313" key="9">
    <source>
        <dbReference type="EMBL" id="MBS2212101.1"/>
    </source>
</evidence>
<evidence type="ECO:0000256" key="3">
    <source>
        <dbReference type="ARBA" id="ARBA00022729"/>
    </source>
</evidence>
<keyword evidence="10" id="KW-1185">Reference proteome</keyword>